<dbReference type="EMBL" id="PP857097">
    <property type="protein sequence ID" value="XBU06644.1"/>
    <property type="molecule type" value="Genomic_DNA"/>
</dbReference>
<evidence type="ECO:0000256" key="6">
    <source>
        <dbReference type="RuleBase" id="RU361230"/>
    </source>
</evidence>
<evidence type="ECO:0000256" key="4">
    <source>
        <dbReference type="ARBA" id="ARBA00022561"/>
    </source>
</evidence>
<evidence type="ECO:0000256" key="3">
    <source>
        <dbReference type="ARBA" id="ARBA00022431"/>
    </source>
</evidence>
<proteinExistence type="inferred from homology"/>
<evidence type="ECO:0000256" key="7">
    <source>
        <dbReference type="SAM" id="MobiDB-lite"/>
    </source>
</evidence>
<keyword evidence="3 6" id="KW-1140">T=1 icosahedral capsid protein</keyword>
<accession>A0AAU7STB7</accession>
<comment type="subcellular location">
    <subcellularLocation>
        <location evidence="1 6">Virion</location>
    </subcellularLocation>
</comment>
<dbReference type="Pfam" id="PF02956">
    <property type="entry name" value="TT_ORF1"/>
    <property type="match status" value="1"/>
</dbReference>
<organism evidence="8">
    <name type="scientific">Gammatorquevirus 004A</name>
    <dbReference type="NCBI Taxonomy" id="3163416"/>
    <lineage>
        <taxon>Viruses</taxon>
        <taxon>Monodnaviria</taxon>
        <taxon>Shotokuvirae</taxon>
        <taxon>Commensaviricota</taxon>
        <taxon>Cardeaviricetes</taxon>
        <taxon>Sanitavirales</taxon>
        <taxon>Anelloviridae</taxon>
        <taxon>Gammatorquevirus</taxon>
    </lineage>
</organism>
<evidence type="ECO:0000256" key="2">
    <source>
        <dbReference type="ARBA" id="ARBA00006131"/>
    </source>
</evidence>
<dbReference type="InterPro" id="IPR004219">
    <property type="entry name" value="TTvirus_Unk"/>
</dbReference>
<keyword evidence="4 6" id="KW-0167">Capsid protein</keyword>
<protein>
    <recommendedName>
        <fullName evidence="6">Capsid protein</fullName>
    </recommendedName>
</protein>
<dbReference type="GO" id="GO:0039615">
    <property type="term" value="C:T=1 icosahedral viral capsid"/>
    <property type="evidence" value="ECO:0007669"/>
    <property type="project" value="UniProtKB-UniRule"/>
</dbReference>
<evidence type="ECO:0000256" key="5">
    <source>
        <dbReference type="ARBA" id="ARBA00022844"/>
    </source>
</evidence>
<feature type="region of interest" description="Disordered" evidence="7">
    <location>
        <begin position="28"/>
        <end position="48"/>
    </location>
</feature>
<evidence type="ECO:0000313" key="8">
    <source>
        <dbReference type="EMBL" id="XBU06644.1"/>
    </source>
</evidence>
<reference evidence="8" key="1">
    <citation type="submission" date="2024-05" db="EMBL/GenBank/DDBJ databases">
        <authorList>
            <person name="Laubscher F."/>
            <person name="Chudzinski V."/>
            <person name="Cordey S."/>
            <person name="Hosszu-Fellous K."/>
            <person name="Kaiser L."/>
        </authorList>
    </citation>
    <scope>NUCLEOTIDE SEQUENCE</scope>
    <source>
        <strain evidence="8">1212D4-16</strain>
    </source>
</reference>
<comment type="similarity">
    <text evidence="2 6">Belongs to the anelloviridae capsid protein family.</text>
</comment>
<keyword evidence="5 6" id="KW-0946">Virion</keyword>
<name>A0AAU7STB7_9VIRU</name>
<comment type="function">
    <text evidence="6">Self-assembles to form an icosahedral capsid.</text>
</comment>
<sequence>MPFWWRRRNRPWYSNNYRRRRRRRYRRRRFPRRRARRTFKRRRRRRYTTKKVKRKKKKIFVQQWQPDRIIKCKIIGLGCSVWGADGRQFLCYTNEKTDYVQPRAPGGGGFGADVFTLEYLYQQYKAHNCIWTTSNDYTDLCRYTGCKFTVYRHPDTDFIINYQRQPPFNINKYTYTSFHPHNMLLQKHKRILLSLKSNPRGKRKVTLRIKPPKMLTTKWYFQENFTNFPLCQIAVSAANFNYARVASNGISNVLSLYSLNVEFYQYSDWAQKKTDKPYKPYLTIPNNLKFYYKDKSGAEKSVMPKPTNYDASINYSEGWFQKFVLSAYKVTQDTGATKEQQYAHLPIVPCRYNPDADTGDGNELWVCSVLNGSYDKPRTDPVLVYQGQPLWMMLYGYWSYVLYVKKDKNFFKGHMFVLRSKAIKLLSTTSTQQTFPIVDLSFIQGNMPYNEYLSEQAKNFWYPTAEKQVESINAIVESGPYIPKYTNTRDSTWEANYKYCFYFKWGGPHITDQPVADPATQGNYDIPSHLQGTVQITDPRKQKAEAMFHPWDFRRGFITPRALKRMSENISITSDGESDDSPVKKAKITTEIPFPEGEAQNLQACLHSLFEKDTFQETQETDVLQLINQQQQQQQQLKNNLLQLLIDMRRRQRMLQLQAGILD</sequence>
<evidence type="ECO:0000256" key="1">
    <source>
        <dbReference type="ARBA" id="ARBA00004328"/>
    </source>
</evidence>